<keyword evidence="7 8" id="KW-0326">Glycosidase</keyword>
<keyword evidence="12" id="KW-1185">Reference proteome</keyword>
<dbReference type="SUPFAM" id="SSF51445">
    <property type="entry name" value="(Trans)glycosidases"/>
    <property type="match status" value="1"/>
</dbReference>
<comment type="caution">
    <text evidence="11">The sequence shown here is derived from an EMBL/GenBank/DDBJ whole genome shotgun (WGS) entry which is preliminary data.</text>
</comment>
<evidence type="ECO:0000256" key="9">
    <source>
        <dbReference type="SAM" id="Phobius"/>
    </source>
</evidence>
<reference evidence="11" key="1">
    <citation type="submission" date="2021-01" db="EMBL/GenBank/DDBJ databases">
        <title>Adiantum capillus-veneris genome.</title>
        <authorList>
            <person name="Fang Y."/>
            <person name="Liao Q."/>
        </authorList>
    </citation>
    <scope>NUCLEOTIDE SEQUENCE</scope>
    <source>
        <strain evidence="11">H3</strain>
        <tissue evidence="11">Leaf</tissue>
    </source>
</reference>
<evidence type="ECO:0000256" key="5">
    <source>
        <dbReference type="ARBA" id="ARBA00022801"/>
    </source>
</evidence>
<dbReference type="Gene3D" id="3.20.20.70">
    <property type="entry name" value="Aldolase class I"/>
    <property type="match status" value="1"/>
</dbReference>
<dbReference type="Gene3D" id="2.60.40.1180">
    <property type="entry name" value="Golgi alpha-mannosidase II"/>
    <property type="match status" value="1"/>
</dbReference>
<feature type="transmembrane region" description="Helical" evidence="9">
    <location>
        <begin position="62"/>
        <end position="81"/>
    </location>
</feature>
<evidence type="ECO:0000259" key="10">
    <source>
        <dbReference type="Pfam" id="PF17801"/>
    </source>
</evidence>
<comment type="catalytic activity">
    <reaction evidence="1 8">
        <text>Hydrolysis of terminal, non-reducing alpha-D-galactose residues in alpha-D-galactosides, including galactose oligosaccharides, galactomannans and galactolipids.</text>
        <dbReference type="EC" id="3.2.1.22"/>
    </reaction>
</comment>
<proteinExistence type="inferred from homology"/>
<keyword evidence="4" id="KW-0732">Signal</keyword>
<dbReference type="OrthoDB" id="5795902at2759"/>
<keyword evidence="9" id="KW-0472">Membrane</keyword>
<evidence type="ECO:0000313" key="11">
    <source>
        <dbReference type="EMBL" id="KAI5082670.1"/>
    </source>
</evidence>
<dbReference type="GO" id="GO:0004557">
    <property type="term" value="F:alpha-galactosidase activity"/>
    <property type="evidence" value="ECO:0007669"/>
    <property type="project" value="UniProtKB-EC"/>
</dbReference>
<dbReference type="InterPro" id="IPR013785">
    <property type="entry name" value="Aldolase_TIM"/>
</dbReference>
<dbReference type="FunFam" id="2.60.40.1180:FF:000008">
    <property type="entry name" value="Alpha-galactosidase"/>
    <property type="match status" value="1"/>
</dbReference>
<keyword evidence="9" id="KW-1133">Transmembrane helix</keyword>
<evidence type="ECO:0000256" key="1">
    <source>
        <dbReference type="ARBA" id="ARBA00001255"/>
    </source>
</evidence>
<evidence type="ECO:0000313" key="12">
    <source>
        <dbReference type="Proteomes" id="UP000886520"/>
    </source>
</evidence>
<evidence type="ECO:0000256" key="3">
    <source>
        <dbReference type="ARBA" id="ARBA00012755"/>
    </source>
</evidence>
<dbReference type="CDD" id="cd14792">
    <property type="entry name" value="GH27"/>
    <property type="match status" value="1"/>
</dbReference>
<dbReference type="FunFam" id="3.20.20.70:FF:000093">
    <property type="entry name" value="Alpha-galactosidase"/>
    <property type="match status" value="1"/>
</dbReference>
<dbReference type="PANTHER" id="PTHR11452:SF75">
    <property type="entry name" value="ALPHA-GALACTOSIDASE MEL1"/>
    <property type="match status" value="1"/>
</dbReference>
<dbReference type="PANTHER" id="PTHR11452">
    <property type="entry name" value="ALPHA-GALACTOSIDASE/ALPHA-N-ACETYLGALACTOSAMINIDASE"/>
    <property type="match status" value="1"/>
</dbReference>
<dbReference type="PROSITE" id="PS00512">
    <property type="entry name" value="ALPHA_GALACTOSIDASE"/>
    <property type="match status" value="1"/>
</dbReference>
<sequence length="469" mass="52820">MVNYSPRSAELFLNTEKRRRKLEDAFSFGNHESNCFLWRLDSWNSGEQLIESSRSQEMARQGWVFLLLAILVCSTACATAVQGTHIAQDLGQQANTSLALLGRTPPMGWNSWNQYSCNVTEDIVKKTADALVSTGLQKLGYTYVNIDDCWAEPERNHTTGMLQARTSTFPSGIKALADYVHSKGMKLGIYSDAGTNTCEGQPGSLFHEALDAATFASWEVDYLKYDNCHNLSLPLKLRYKKMSMALRHVQRPIFFSLCEWGLEEPATWAPLLGNSWRTTADINDTWSSICYNADHNDKWAHFAKPGGWNDPDMLEIGNGALTEDESIAHFSLWALMKAPLLVGNDVTHMDNRTLAILGNKEVIEVNQDALAVQGKKVRKSGPNNKLEVWAGPLAKRDKWVILLFNRIDHESHMVKVDWHDLGLSNNATCTIRDLWEHKDLPGTWTGSFEAHVKPHAVKMYIFTEINSIK</sequence>
<keyword evidence="5 8" id="KW-0378">Hydrolase</keyword>
<dbReference type="InterPro" id="IPR000111">
    <property type="entry name" value="Glyco_hydro_27/36_CS"/>
</dbReference>
<dbReference type="GO" id="GO:0005975">
    <property type="term" value="P:carbohydrate metabolic process"/>
    <property type="evidence" value="ECO:0007669"/>
    <property type="project" value="InterPro"/>
</dbReference>
<keyword evidence="6 8" id="KW-1015">Disulfide bond</keyword>
<name>A0A9D4VAW6_ADICA</name>
<dbReference type="InterPro" id="IPR017853">
    <property type="entry name" value="GH"/>
</dbReference>
<dbReference type="InterPro" id="IPR002241">
    <property type="entry name" value="Glyco_hydro_27"/>
</dbReference>
<dbReference type="Pfam" id="PF16499">
    <property type="entry name" value="Melibiase_2"/>
    <property type="match status" value="1"/>
</dbReference>
<dbReference type="SUPFAM" id="SSF51011">
    <property type="entry name" value="Glycosyl hydrolase domain"/>
    <property type="match status" value="1"/>
</dbReference>
<evidence type="ECO:0000256" key="4">
    <source>
        <dbReference type="ARBA" id="ARBA00022729"/>
    </source>
</evidence>
<dbReference type="EMBL" id="JABFUD020000002">
    <property type="protein sequence ID" value="KAI5082670.1"/>
    <property type="molecule type" value="Genomic_DNA"/>
</dbReference>
<organism evidence="11 12">
    <name type="scientific">Adiantum capillus-veneris</name>
    <name type="common">Maidenhair fern</name>
    <dbReference type="NCBI Taxonomy" id="13818"/>
    <lineage>
        <taxon>Eukaryota</taxon>
        <taxon>Viridiplantae</taxon>
        <taxon>Streptophyta</taxon>
        <taxon>Embryophyta</taxon>
        <taxon>Tracheophyta</taxon>
        <taxon>Polypodiopsida</taxon>
        <taxon>Polypodiidae</taxon>
        <taxon>Polypodiales</taxon>
        <taxon>Pteridineae</taxon>
        <taxon>Pteridaceae</taxon>
        <taxon>Vittarioideae</taxon>
        <taxon>Adiantum</taxon>
    </lineage>
</organism>
<dbReference type="PRINTS" id="PR00740">
    <property type="entry name" value="GLHYDRLASE27"/>
</dbReference>
<gene>
    <name evidence="11" type="ORF">GOP47_0002413</name>
</gene>
<feature type="domain" description="Alpha galactosidase C-terminal" evidence="10">
    <location>
        <begin position="384"/>
        <end position="461"/>
    </location>
</feature>
<evidence type="ECO:0000256" key="6">
    <source>
        <dbReference type="ARBA" id="ARBA00023157"/>
    </source>
</evidence>
<comment type="similarity">
    <text evidence="2 8">Belongs to the glycosyl hydrolase 27 family.</text>
</comment>
<accession>A0A9D4VAW6</accession>
<dbReference type="Proteomes" id="UP000886520">
    <property type="component" value="Chromosome 3"/>
</dbReference>
<protein>
    <recommendedName>
        <fullName evidence="3 8">Alpha-galactosidase</fullName>
        <ecNumber evidence="3 8">3.2.1.22</ecNumber>
    </recommendedName>
    <alternativeName>
        <fullName evidence="8">Melibiase</fullName>
    </alternativeName>
</protein>
<evidence type="ECO:0000256" key="7">
    <source>
        <dbReference type="ARBA" id="ARBA00023295"/>
    </source>
</evidence>
<dbReference type="InterPro" id="IPR041233">
    <property type="entry name" value="Melibiase_C"/>
</dbReference>
<dbReference type="InterPro" id="IPR013780">
    <property type="entry name" value="Glyco_hydro_b"/>
</dbReference>
<evidence type="ECO:0000256" key="2">
    <source>
        <dbReference type="ARBA" id="ARBA00009743"/>
    </source>
</evidence>
<dbReference type="AlphaFoldDB" id="A0A9D4VAW6"/>
<keyword evidence="9" id="KW-0812">Transmembrane</keyword>
<evidence type="ECO:0000256" key="8">
    <source>
        <dbReference type="RuleBase" id="RU361168"/>
    </source>
</evidence>
<dbReference type="EC" id="3.2.1.22" evidence="3 8"/>
<dbReference type="Pfam" id="PF17801">
    <property type="entry name" value="Melibiase_C"/>
    <property type="match status" value="1"/>
</dbReference>